<organism evidence="1 2">
    <name type="scientific">Agrobacterium rosae</name>
    <dbReference type="NCBI Taxonomy" id="1972867"/>
    <lineage>
        <taxon>Bacteria</taxon>
        <taxon>Pseudomonadati</taxon>
        <taxon>Pseudomonadota</taxon>
        <taxon>Alphaproteobacteria</taxon>
        <taxon>Hyphomicrobiales</taxon>
        <taxon>Rhizobiaceae</taxon>
        <taxon>Rhizobium/Agrobacterium group</taxon>
        <taxon>Agrobacterium</taxon>
    </lineage>
</organism>
<name>A0AAE5RU54_9HYPH</name>
<dbReference type="EMBL" id="NXEJ01000011">
    <property type="protein sequence ID" value="POO49153.1"/>
    <property type="molecule type" value="Genomic_DNA"/>
</dbReference>
<evidence type="ECO:0000313" key="1">
    <source>
        <dbReference type="EMBL" id="POO49153.1"/>
    </source>
</evidence>
<sequence length="285" mass="29946">MVNYIRYSNAGATRNRELSDALLKRLGYLEDLGVTAEVFSGGQPGIDEGGARVGSTRHDHGEAGDMFFYKDGRKLDWANEQDRPVFEQIVSQGKANGITGFGAGPGYMQAGSMHVGMGKPGVWGAGGKGDNAPAWLTSAYNGAPSQAKPDVISEVIAAADPATVPKQIPGTETQALAQTPEEPKSRNGVLIDAYNKLTNSDVQVPDTILGMDTDKMTKGFGQIGAFAKTLSEQDQALNSQIQATARAQGGRIGGGSPVEISILSSLPEQQRKRRGGLSGLGGYFS</sequence>
<evidence type="ECO:0000313" key="2">
    <source>
        <dbReference type="Proteomes" id="UP000237447"/>
    </source>
</evidence>
<comment type="caution">
    <text evidence="1">The sequence shown here is derived from an EMBL/GenBank/DDBJ whole genome shotgun (WGS) entry which is preliminary data.</text>
</comment>
<dbReference type="Proteomes" id="UP000237447">
    <property type="component" value="Unassembled WGS sequence"/>
</dbReference>
<gene>
    <name evidence="1" type="ORF">CPJ18_22145</name>
</gene>
<accession>A0AAE5RU54</accession>
<proteinExistence type="predicted"/>
<dbReference type="AlphaFoldDB" id="A0AAE5RU54"/>
<reference evidence="1 2" key="1">
    <citation type="journal article" date="2018" name="Syst. Appl. Microbiol.">
        <title>Agrobacterium rosae sp. nov., isolated from galls on different agricultural crops.</title>
        <authorList>
            <person name="Kuzmanovic N."/>
            <person name="Pulawska J."/>
            <person name="Smalla K."/>
            <person name="Nesme X."/>
        </authorList>
    </citation>
    <scope>NUCLEOTIDE SEQUENCE [LARGE SCALE GENOMIC DNA]</scope>
    <source>
        <strain evidence="1 2">NCPPB 1650</strain>
    </source>
</reference>
<dbReference type="RefSeq" id="WP_103660061.1">
    <property type="nucleotide sequence ID" value="NZ_QSWI01000005.1"/>
</dbReference>
<protein>
    <submittedName>
        <fullName evidence="1">Uncharacterized protein</fullName>
    </submittedName>
</protein>